<protein>
    <submittedName>
        <fullName evidence="1">Uncharacterized protein</fullName>
    </submittedName>
</protein>
<proteinExistence type="predicted"/>
<dbReference type="Proteomes" id="UP000499080">
    <property type="component" value="Unassembled WGS sequence"/>
</dbReference>
<sequence>MPRNFSGAEIDGSRWIRIVVLHDHARPQTVLLTQQMLQQYRWELFDQPAYDFDFGPSDYHLLLHLKWFLSIAAFPQ</sequence>
<dbReference type="EMBL" id="BGPR01000021">
    <property type="protein sequence ID" value="GBL80286.1"/>
    <property type="molecule type" value="Genomic_DNA"/>
</dbReference>
<keyword evidence="2" id="KW-1185">Reference proteome</keyword>
<comment type="caution">
    <text evidence="1">The sequence shown here is derived from an EMBL/GenBank/DDBJ whole genome shotgun (WGS) entry which is preliminary data.</text>
</comment>
<evidence type="ECO:0000313" key="2">
    <source>
        <dbReference type="Proteomes" id="UP000499080"/>
    </source>
</evidence>
<dbReference type="InterPro" id="IPR036397">
    <property type="entry name" value="RNaseH_sf"/>
</dbReference>
<organism evidence="1 2">
    <name type="scientific">Araneus ventricosus</name>
    <name type="common">Orbweaver spider</name>
    <name type="synonym">Epeira ventricosa</name>
    <dbReference type="NCBI Taxonomy" id="182803"/>
    <lineage>
        <taxon>Eukaryota</taxon>
        <taxon>Metazoa</taxon>
        <taxon>Ecdysozoa</taxon>
        <taxon>Arthropoda</taxon>
        <taxon>Chelicerata</taxon>
        <taxon>Arachnida</taxon>
        <taxon>Araneae</taxon>
        <taxon>Araneomorphae</taxon>
        <taxon>Entelegynae</taxon>
        <taxon>Araneoidea</taxon>
        <taxon>Araneidae</taxon>
        <taxon>Araneus</taxon>
    </lineage>
</organism>
<dbReference type="Gene3D" id="3.30.420.10">
    <property type="entry name" value="Ribonuclease H-like superfamily/Ribonuclease H"/>
    <property type="match status" value="1"/>
</dbReference>
<reference evidence="1 2" key="1">
    <citation type="journal article" date="2019" name="Sci. Rep.">
        <title>Orb-weaving spider Araneus ventricosus genome elucidates the spidroin gene catalogue.</title>
        <authorList>
            <person name="Kono N."/>
            <person name="Nakamura H."/>
            <person name="Ohtoshi R."/>
            <person name="Moran D.A.P."/>
            <person name="Shinohara A."/>
            <person name="Yoshida Y."/>
            <person name="Fujiwara M."/>
            <person name="Mori M."/>
            <person name="Tomita M."/>
            <person name="Arakawa K."/>
        </authorList>
    </citation>
    <scope>NUCLEOTIDE SEQUENCE [LARGE SCALE GENOMIC DNA]</scope>
</reference>
<evidence type="ECO:0000313" key="1">
    <source>
        <dbReference type="EMBL" id="GBL80286.1"/>
    </source>
</evidence>
<dbReference type="GO" id="GO:0003676">
    <property type="term" value="F:nucleic acid binding"/>
    <property type="evidence" value="ECO:0007669"/>
    <property type="project" value="InterPro"/>
</dbReference>
<gene>
    <name evidence="1" type="ORF">AVEN_92213_1</name>
</gene>
<accession>A0A4Y2AM14</accession>
<dbReference type="AlphaFoldDB" id="A0A4Y2AM14"/>
<name>A0A4Y2AM14_ARAVE</name>